<dbReference type="GO" id="GO:0005085">
    <property type="term" value="F:guanyl-nucleotide exchange factor activity"/>
    <property type="evidence" value="ECO:0007669"/>
    <property type="project" value="InterPro"/>
</dbReference>
<evidence type="ECO:0000256" key="2">
    <source>
        <dbReference type="SAM" id="MobiDB-lite"/>
    </source>
</evidence>
<accession>A0AAV9W642</accession>
<feature type="coiled-coil region" evidence="1">
    <location>
        <begin position="1480"/>
        <end position="1507"/>
    </location>
</feature>
<feature type="compositionally biased region" description="Basic and acidic residues" evidence="2">
    <location>
        <begin position="1097"/>
        <end position="1111"/>
    </location>
</feature>
<dbReference type="PROSITE" id="PS50010">
    <property type="entry name" value="DH_2"/>
    <property type="match status" value="1"/>
</dbReference>
<comment type="caution">
    <text evidence="4">The sequence shown here is derived from an EMBL/GenBank/DDBJ whole genome shotgun (WGS) entry which is preliminary data.</text>
</comment>
<dbReference type="Proteomes" id="UP001370758">
    <property type="component" value="Unassembled WGS sequence"/>
</dbReference>
<dbReference type="Gene3D" id="1.20.900.10">
    <property type="entry name" value="Dbl homology (DH) domain"/>
    <property type="match status" value="1"/>
</dbReference>
<feature type="domain" description="DH" evidence="3">
    <location>
        <begin position="216"/>
        <end position="401"/>
    </location>
</feature>
<dbReference type="GO" id="GO:0005737">
    <property type="term" value="C:cytoplasm"/>
    <property type="evidence" value="ECO:0007669"/>
    <property type="project" value="TreeGrafter"/>
</dbReference>
<dbReference type="Pfam" id="PF00621">
    <property type="entry name" value="RhoGEF"/>
    <property type="match status" value="1"/>
</dbReference>
<reference evidence="4 5" key="1">
    <citation type="submission" date="2023-08" db="EMBL/GenBank/DDBJ databases">
        <authorList>
            <person name="Palmer J.M."/>
        </authorList>
    </citation>
    <scope>NUCLEOTIDE SEQUENCE [LARGE SCALE GENOMIC DNA]</scope>
    <source>
        <strain evidence="4 5">TWF481</strain>
    </source>
</reference>
<dbReference type="PANTHER" id="PTHR12673:SF261">
    <property type="entry name" value="BUD3"/>
    <property type="match status" value="1"/>
</dbReference>
<feature type="compositionally biased region" description="Polar residues" evidence="2">
    <location>
        <begin position="1112"/>
        <end position="1130"/>
    </location>
</feature>
<evidence type="ECO:0000313" key="5">
    <source>
        <dbReference type="Proteomes" id="UP001370758"/>
    </source>
</evidence>
<feature type="compositionally biased region" description="Polar residues" evidence="2">
    <location>
        <begin position="1175"/>
        <end position="1184"/>
    </location>
</feature>
<keyword evidence="1" id="KW-0175">Coiled coil</keyword>
<dbReference type="SUPFAM" id="SSF48065">
    <property type="entry name" value="DBL homology domain (DH-domain)"/>
    <property type="match status" value="1"/>
</dbReference>
<feature type="region of interest" description="Disordered" evidence="2">
    <location>
        <begin position="1408"/>
        <end position="1474"/>
    </location>
</feature>
<gene>
    <name evidence="4" type="ORF">TWF481_010229</name>
</gene>
<dbReference type="EMBL" id="JAVHJL010000007">
    <property type="protein sequence ID" value="KAK6499872.1"/>
    <property type="molecule type" value="Genomic_DNA"/>
</dbReference>
<evidence type="ECO:0000259" key="3">
    <source>
        <dbReference type="PROSITE" id="PS50010"/>
    </source>
</evidence>
<organism evidence="4 5">
    <name type="scientific">Arthrobotrys musiformis</name>
    <dbReference type="NCBI Taxonomy" id="47236"/>
    <lineage>
        <taxon>Eukaryota</taxon>
        <taxon>Fungi</taxon>
        <taxon>Dikarya</taxon>
        <taxon>Ascomycota</taxon>
        <taxon>Pezizomycotina</taxon>
        <taxon>Orbiliomycetes</taxon>
        <taxon>Orbiliales</taxon>
        <taxon>Orbiliaceae</taxon>
        <taxon>Arthrobotrys</taxon>
    </lineage>
</organism>
<feature type="region of interest" description="Disordered" evidence="2">
    <location>
        <begin position="992"/>
        <end position="1381"/>
    </location>
</feature>
<dbReference type="InterPro" id="IPR000219">
    <property type="entry name" value="DH_dom"/>
</dbReference>
<feature type="compositionally biased region" description="Polar residues" evidence="2">
    <location>
        <begin position="1363"/>
        <end position="1376"/>
    </location>
</feature>
<feature type="compositionally biased region" description="Polar residues" evidence="2">
    <location>
        <begin position="1199"/>
        <end position="1210"/>
    </location>
</feature>
<feature type="compositionally biased region" description="Acidic residues" evidence="2">
    <location>
        <begin position="1238"/>
        <end position="1248"/>
    </location>
</feature>
<dbReference type="SMART" id="SM00325">
    <property type="entry name" value="RhoGEF"/>
    <property type="match status" value="1"/>
</dbReference>
<dbReference type="PANTHER" id="PTHR12673">
    <property type="entry name" value="FACIOGENITAL DYSPLASIA PROTEIN"/>
    <property type="match status" value="1"/>
</dbReference>
<keyword evidence="5" id="KW-1185">Reference proteome</keyword>
<feature type="compositionally biased region" description="Polar residues" evidence="2">
    <location>
        <begin position="1048"/>
        <end position="1087"/>
    </location>
</feature>
<proteinExistence type="predicted"/>
<feature type="compositionally biased region" description="Basic and acidic residues" evidence="2">
    <location>
        <begin position="1295"/>
        <end position="1305"/>
    </location>
</feature>
<feature type="compositionally biased region" description="Basic and acidic residues" evidence="2">
    <location>
        <begin position="1131"/>
        <end position="1153"/>
    </location>
</feature>
<evidence type="ECO:0000313" key="4">
    <source>
        <dbReference type="EMBL" id="KAK6499872.1"/>
    </source>
</evidence>
<dbReference type="InterPro" id="IPR057454">
    <property type="entry name" value="Bud3_C"/>
</dbReference>
<name>A0AAV9W642_9PEZI</name>
<feature type="compositionally biased region" description="Low complexity" evidence="2">
    <location>
        <begin position="992"/>
        <end position="1005"/>
    </location>
</feature>
<evidence type="ECO:0000256" key="1">
    <source>
        <dbReference type="SAM" id="Coils"/>
    </source>
</evidence>
<dbReference type="InterPro" id="IPR051092">
    <property type="entry name" value="FYVE_RhoGEF_PH"/>
</dbReference>
<dbReference type="InterPro" id="IPR035899">
    <property type="entry name" value="DBL_dom_sf"/>
</dbReference>
<feature type="compositionally biased region" description="Low complexity" evidence="2">
    <location>
        <begin position="1337"/>
        <end position="1353"/>
    </location>
</feature>
<sequence length="1591" mass="174080">MARVSPQLPNLGRNHQIFVSPPEPLLSQIIIFFLPYSGTSSRVDAHIYTACGFVSYSRMTVDPSSAVYQAVNFMPIEKTESEIYRALAFALCRYFVELTVGVKGTASATAKVARSAKPEPFSAAHAGELAAKLVRVEDDYAISSILAALTPRYIPSIDIDLVLPQPGTFQLSKYQRLLQFMGDVHKQDTNLKRRPSRVERTRPKSIVSLPQSNPEKVAIKLQELLDTEVNYIDKLQKILADIVKPERQIAEGAEAPEPNEATLARLFPSYLDEIYQLNSKFLDELTKAMDDDDGVAGVAEVFLRHFPNFHNPYSHYIALNPASSGLIGELMKGGTAFSQRMAGYGEQYLKSTLMEPIQRLPRYTLIIDGVINNIAVTSPVASRLIEARDIVSKTCEMQSAPAQERAQTIARLSNLISGWPTNFKPGGPLVTAVDLTEVAAPYTDAAEKTNVIILVFADSIAFINRPSTGSMKAQGVLTEITMPPSIQNSFRRDAADLHFAGCTSLKYNRYSTSDHGRAMWITLMKDLEEVYDMRESAVGMKKFLPSGPWEGKANELVEEIIQAQLQSKSRVQEIRWSGNSNSKFDALELWTSVYEPRDYELEKSPSRALIQMGVETPSFDIRTKTPEISATMNFVNSGRIRIDILDMGKIAFTETIGELDILTVLTKRISSILDRQSHTSHPPISAAMIQGHRRIIRSLHLSAPDSDSHHSKFKTFRPPSPVKLLHTFLGSSNVSPGKSPFKATSFESTTEMARPTVLLERPHSVLYRADGSSVAPVEDTAIRMKDISLVENHPQQGDSYHKQLERVLDAFVSVLDGKLSKEVQPGFVYARKSSNSHVVDQLLKAMLTDSSKTAAAQAAGVDLVLNSFEKFLQGKWREAMGTLLSQETVKDLQSKLDSLHPDDFSKYFKDFLENLGPQNKRGFNKITGLFSRSIQRASTDEGKNSLRTIFTEILIASGLTSSKISEVAKLHAELLLYMLNYVETMNMLNSYSEASSNSNSPYASAQDNGVLKRSKTTGTHGASTSGATGIPTVVPLSSSSSLRKRFGLSNTGHEVGESSPSTTSSEKGTNATSANSGYGSLSKSSVKSMLRQRSNRSGKEKEKEKERDSKDSLLTTPTKLGNLHRSQSTDTDIRRDFYERDVIPRPMSRDSGHKIGSPAMPGGGPGPTLVIPKNTGASTPSANPLSPIVASPVAEPGSRNASSASANITAEGSPLPALRRKKRRSSLSDLVPPKDLLEGEEPPTDADDLPPISGLDISPKRKGSVDRKENVHSSVGSMGPPPVPTHAKNASLGGTRDRDRDRDRAGGSPPTMMYMDNIAPLNVNGVRMNRAHSDAGSTTSVKTKSSTTNSSAHTKSELERAGSTGSRANGNSSKLNNRLAGEKMNVSKVSGTLEQELALIGQELLAKSSSKRNSGAGTAPKTETKRNSGAGMAPKTETKSIAGANQYESRLSRGGSSGSTGGSSTTSVDEGMRRKVRLLETKLNNTVNDLNKRYENLRDESHSALAKELKRNQEVERMWQDERNENDAVYKRFNEALEECVRGLKGRADEDRVGLVRMLVQSQEEVGKLRAEVSALKKENINLRHGRLTEL</sequence>
<feature type="compositionally biased region" description="Low complexity" evidence="2">
    <location>
        <begin position="1016"/>
        <end position="1029"/>
    </location>
</feature>
<dbReference type="Pfam" id="PF25351">
    <property type="entry name" value="PH_BUD3_C"/>
    <property type="match status" value="1"/>
</dbReference>
<protein>
    <recommendedName>
        <fullName evidence="3">DH domain-containing protein</fullName>
    </recommendedName>
</protein>